<accession>A0A0F9ZRS2</accession>
<reference evidence="1 2" key="1">
    <citation type="journal article" date="2015" name="Nature">
        <title>rRNA introns, odd ribosomes, and small enigmatic genomes across a large radiation of phyla.</title>
        <authorList>
            <person name="Brown C.T."/>
            <person name="Hug L.A."/>
            <person name="Thomas B.C."/>
            <person name="Sharon I."/>
            <person name="Castelle C.J."/>
            <person name="Singh A."/>
            <person name="Wilkins M.J."/>
            <person name="Williams K.H."/>
            <person name="Banfield J.F."/>
        </authorList>
    </citation>
    <scope>NUCLEOTIDE SEQUENCE [LARGE SCALE GENOMIC DNA]</scope>
</reference>
<proteinExistence type="predicted"/>
<sequence length="43" mass="4491">MFFAVGPLMANLVMHDGNSGYVITEVTGNGGRSEDPNSISSSM</sequence>
<name>A0A0F9ZRS2_9BACT</name>
<dbReference type="Proteomes" id="UP000033995">
    <property type="component" value="Unassembled WGS sequence"/>
</dbReference>
<protein>
    <submittedName>
        <fullName evidence="1">Uncharacterized protein</fullName>
    </submittedName>
</protein>
<evidence type="ECO:0000313" key="2">
    <source>
        <dbReference type="Proteomes" id="UP000033995"/>
    </source>
</evidence>
<dbReference type="AlphaFoldDB" id="A0A0F9ZRS2"/>
<comment type="caution">
    <text evidence="1">The sequence shown here is derived from an EMBL/GenBank/DDBJ whole genome shotgun (WGS) entry which is preliminary data.</text>
</comment>
<dbReference type="EMBL" id="LBOZ01000007">
    <property type="protein sequence ID" value="KKP46904.1"/>
    <property type="molecule type" value="Genomic_DNA"/>
</dbReference>
<evidence type="ECO:0000313" key="1">
    <source>
        <dbReference type="EMBL" id="KKP46904.1"/>
    </source>
</evidence>
<organism evidence="1 2">
    <name type="scientific">Candidatus Woesebacteria bacterium GW2011_GWA2_33_28</name>
    <dbReference type="NCBI Taxonomy" id="1618561"/>
    <lineage>
        <taxon>Bacteria</taxon>
        <taxon>Candidatus Woeseibacteriota</taxon>
    </lineage>
</organism>
<gene>
    <name evidence="1" type="ORF">UR38_C0007G0032</name>
</gene>